<evidence type="ECO:0000313" key="3">
    <source>
        <dbReference type="Proteomes" id="UP000078503"/>
    </source>
</evidence>
<accession>A0A178KQR1</accession>
<comment type="caution">
    <text evidence="2">The sequence shown here is derived from an EMBL/GenBank/DDBJ whole genome shotgun (WGS) entry which is preliminary data.</text>
</comment>
<organism evidence="2 3">
    <name type="scientific">Photobacterium jeanii</name>
    <dbReference type="NCBI Taxonomy" id="858640"/>
    <lineage>
        <taxon>Bacteria</taxon>
        <taxon>Pseudomonadati</taxon>
        <taxon>Pseudomonadota</taxon>
        <taxon>Gammaproteobacteria</taxon>
        <taxon>Vibrionales</taxon>
        <taxon>Vibrionaceae</taxon>
        <taxon>Photobacterium</taxon>
    </lineage>
</organism>
<evidence type="ECO:0000313" key="2">
    <source>
        <dbReference type="EMBL" id="OAN19778.1"/>
    </source>
</evidence>
<feature type="domain" description="RiboL-PSP-HEPN" evidence="1">
    <location>
        <begin position="15"/>
        <end position="176"/>
    </location>
</feature>
<dbReference type="Pfam" id="PF18735">
    <property type="entry name" value="HEPN_RiboL-PSP"/>
    <property type="match status" value="1"/>
</dbReference>
<dbReference type="Proteomes" id="UP000078503">
    <property type="component" value="Unassembled WGS sequence"/>
</dbReference>
<keyword evidence="3" id="KW-1185">Reference proteome</keyword>
<dbReference type="InterPro" id="IPR041519">
    <property type="entry name" value="HEPN_RiboL-PSP"/>
</dbReference>
<name>A0A178KQR1_9GAMM</name>
<proteinExistence type="predicted"/>
<dbReference type="OrthoDB" id="9134022at2"/>
<dbReference type="EMBL" id="LVHF01000005">
    <property type="protein sequence ID" value="OAN19778.1"/>
    <property type="molecule type" value="Genomic_DNA"/>
</dbReference>
<gene>
    <name evidence="2" type="ORF">A3K86_00050</name>
</gene>
<evidence type="ECO:0000259" key="1">
    <source>
        <dbReference type="Pfam" id="PF18735"/>
    </source>
</evidence>
<dbReference type="RefSeq" id="WP_068325777.1">
    <property type="nucleotide sequence ID" value="NZ_LVHF01000005.1"/>
</dbReference>
<protein>
    <recommendedName>
        <fullName evidence="1">RiboL-PSP-HEPN domain-containing protein</fullName>
    </recommendedName>
</protein>
<sequence>MSKALESFNLAITDAEELLNCYDQINQNNAQDYQPPEALKRASLILVLTAWETYVEDIATELFELKFGVLKGSQIGNFMEQQFSTRLKMFHNPDSVKTKQIFQEFFGVDVTESWVWNNYNTPKEVRTVLNQWISKRGDAVHRANTDKQATHIVKRNELDKCIFFFKSLVRVTDEGLSYA</sequence>
<dbReference type="AlphaFoldDB" id="A0A178KQR1"/>
<reference evidence="2 3" key="1">
    <citation type="submission" date="2016-03" db="EMBL/GenBank/DDBJ databases">
        <title>Photobacterium proteolyticum sp. nov. a protease producing bacterium isolated from ocean sediments of Laizhou Bay.</title>
        <authorList>
            <person name="Li Y."/>
        </authorList>
    </citation>
    <scope>NUCLEOTIDE SEQUENCE [LARGE SCALE GENOMIC DNA]</scope>
    <source>
        <strain evidence="2 3">R-40508</strain>
    </source>
</reference>